<dbReference type="KEGG" id="fln:FLA_3086"/>
<comment type="similarity">
    <text evidence="1">Belongs to the carbohydrate kinase PfkB family.</text>
</comment>
<evidence type="ECO:0000313" key="7">
    <source>
        <dbReference type="EMBL" id="SIS95468.1"/>
    </source>
</evidence>
<dbReference type="GO" id="GO:0005524">
    <property type="term" value="F:ATP binding"/>
    <property type="evidence" value="ECO:0007669"/>
    <property type="project" value="UniProtKB-KW"/>
</dbReference>
<keyword evidence="4 7" id="KW-0418">Kinase</keyword>
<dbReference type="OrthoDB" id="9813569at2"/>
<evidence type="ECO:0000256" key="2">
    <source>
        <dbReference type="ARBA" id="ARBA00022679"/>
    </source>
</evidence>
<dbReference type="RefSeq" id="WP_076377956.1">
    <property type="nucleotide sequence ID" value="NZ_AP017422.1"/>
</dbReference>
<dbReference type="PANTHER" id="PTHR43085">
    <property type="entry name" value="HEXOKINASE FAMILY MEMBER"/>
    <property type="match status" value="1"/>
</dbReference>
<dbReference type="AlphaFoldDB" id="A0A173MHV7"/>
<evidence type="ECO:0000256" key="5">
    <source>
        <dbReference type="ARBA" id="ARBA00022840"/>
    </source>
</evidence>
<dbReference type="InterPro" id="IPR011611">
    <property type="entry name" value="PfkB_dom"/>
</dbReference>
<dbReference type="GO" id="GO:0016301">
    <property type="term" value="F:kinase activity"/>
    <property type="evidence" value="ECO:0007669"/>
    <property type="project" value="UniProtKB-KW"/>
</dbReference>
<evidence type="ECO:0000256" key="3">
    <source>
        <dbReference type="ARBA" id="ARBA00022741"/>
    </source>
</evidence>
<evidence type="ECO:0000256" key="4">
    <source>
        <dbReference type="ARBA" id="ARBA00022777"/>
    </source>
</evidence>
<protein>
    <submittedName>
        <fullName evidence="7">Fructokinase</fullName>
    </submittedName>
</protein>
<keyword evidence="8" id="KW-1185">Reference proteome</keyword>
<dbReference type="PANTHER" id="PTHR43085:SF1">
    <property type="entry name" value="PSEUDOURIDINE KINASE-RELATED"/>
    <property type="match status" value="1"/>
</dbReference>
<dbReference type="Proteomes" id="UP000186917">
    <property type="component" value="Unassembled WGS sequence"/>
</dbReference>
<keyword evidence="2" id="KW-0808">Transferase</keyword>
<dbReference type="STRING" id="477680.SAMN05421788_102303"/>
<evidence type="ECO:0000313" key="8">
    <source>
        <dbReference type="Proteomes" id="UP000186917"/>
    </source>
</evidence>
<name>A0A173MHV7_9BACT</name>
<keyword evidence="3" id="KW-0547">Nucleotide-binding</keyword>
<feature type="domain" description="Carbohydrate kinase PfkB" evidence="6">
    <location>
        <begin position="3"/>
        <end position="287"/>
    </location>
</feature>
<gene>
    <name evidence="7" type="ORF">SAMN05421788_102303</name>
</gene>
<organism evidence="7 8">
    <name type="scientific">Filimonas lacunae</name>
    <dbReference type="NCBI Taxonomy" id="477680"/>
    <lineage>
        <taxon>Bacteria</taxon>
        <taxon>Pseudomonadati</taxon>
        <taxon>Bacteroidota</taxon>
        <taxon>Chitinophagia</taxon>
        <taxon>Chitinophagales</taxon>
        <taxon>Chitinophagaceae</taxon>
        <taxon>Filimonas</taxon>
    </lineage>
</organism>
<keyword evidence="5" id="KW-0067">ATP-binding</keyword>
<proteinExistence type="inferred from homology"/>
<evidence type="ECO:0000256" key="1">
    <source>
        <dbReference type="ARBA" id="ARBA00010688"/>
    </source>
</evidence>
<sequence length="291" mass="31610">MKSYILAIGELLVDAISTTTVNSLSEAKAFTIVAGGSPANFCRFLNYCQTPSRLVAAVGEDGLGAQLLQQLKQEGMDTRYISRNKNLATSLIVVGKTIGTPDFIPYREADRFITPVSSSLLSGAALVHTTAFALSAEPARKVILNAFAAAATSGIPVSIDWNYAEKIWGPYNDAPAIWNELQQYAPLIKISMDDIQRFEGRELTESEARCRLDKIRCRAICLTCGANGVYYRVSEGDWQHMPAKPVAVKDATGAGDAFWAGFISAWFQEFTIEACVAKGMDSAVCKLSGQW</sequence>
<dbReference type="InterPro" id="IPR029056">
    <property type="entry name" value="Ribokinase-like"/>
</dbReference>
<dbReference type="EMBL" id="FTOR01000002">
    <property type="protein sequence ID" value="SIS95468.1"/>
    <property type="molecule type" value="Genomic_DNA"/>
</dbReference>
<evidence type="ECO:0000259" key="6">
    <source>
        <dbReference type="Pfam" id="PF00294"/>
    </source>
</evidence>
<dbReference type="Gene3D" id="3.40.1190.20">
    <property type="match status" value="1"/>
</dbReference>
<dbReference type="Pfam" id="PF00294">
    <property type="entry name" value="PfkB"/>
    <property type="match status" value="1"/>
</dbReference>
<dbReference type="CDD" id="cd01166">
    <property type="entry name" value="KdgK"/>
    <property type="match status" value="1"/>
</dbReference>
<dbReference type="SUPFAM" id="SSF53613">
    <property type="entry name" value="Ribokinase-like"/>
    <property type="match status" value="1"/>
</dbReference>
<dbReference type="InterPro" id="IPR050306">
    <property type="entry name" value="PfkB_Carbo_kinase"/>
</dbReference>
<reference evidence="8" key="1">
    <citation type="submission" date="2017-01" db="EMBL/GenBank/DDBJ databases">
        <authorList>
            <person name="Varghese N."/>
            <person name="Submissions S."/>
        </authorList>
    </citation>
    <scope>NUCLEOTIDE SEQUENCE [LARGE SCALE GENOMIC DNA]</scope>
    <source>
        <strain evidence="8">DSM 21054</strain>
    </source>
</reference>
<accession>A0A173MHV7</accession>